<evidence type="ECO:0000259" key="8">
    <source>
        <dbReference type="Pfam" id="PF00117"/>
    </source>
</evidence>
<keyword evidence="5" id="KW-0028">Amino-acid biosynthesis</keyword>
<dbReference type="PRINTS" id="PR00099">
    <property type="entry name" value="CPSGATASE"/>
</dbReference>
<evidence type="ECO:0000256" key="6">
    <source>
        <dbReference type="ARBA" id="ARBA00022962"/>
    </source>
</evidence>
<dbReference type="RefSeq" id="YP_009315655.1">
    <property type="nucleotide sequence ID" value="NC_031668.1"/>
</dbReference>
<evidence type="ECO:0000256" key="1">
    <source>
        <dbReference type="ARBA" id="ARBA00004873"/>
    </source>
</evidence>
<keyword evidence="9" id="KW-0150">Chloroplast</keyword>
<dbReference type="PRINTS" id="PR00096">
    <property type="entry name" value="GATASE"/>
</dbReference>
<dbReference type="PANTHER" id="PTHR43418">
    <property type="entry name" value="MULTIFUNCTIONAL TRYPTOPHAN BIOSYNTHESIS PROTEIN-RELATED"/>
    <property type="match status" value="1"/>
</dbReference>
<feature type="domain" description="Glutamine amidotransferase" evidence="8">
    <location>
        <begin position="3"/>
        <end position="187"/>
    </location>
</feature>
<comment type="pathway">
    <text evidence="1">Amino-acid biosynthesis; L-tryptophan biosynthesis; L-tryptophan from chorismate: step 1/5.</text>
</comment>
<dbReference type="FunFam" id="3.40.50.880:FF:000003">
    <property type="entry name" value="Anthranilate synthase component II"/>
    <property type="match status" value="1"/>
</dbReference>
<evidence type="ECO:0000256" key="3">
    <source>
        <dbReference type="ARBA" id="ARBA00012266"/>
    </source>
</evidence>
<dbReference type="GO" id="GO:0000162">
    <property type="term" value="P:L-tryptophan biosynthetic process"/>
    <property type="evidence" value="ECO:0007669"/>
    <property type="project" value="UniProtKB-KW"/>
</dbReference>
<sequence length="189" mass="20940">MIVIIDNYDSFTYNIVQYMSELGVVIKVYRNDAVTVQELKSLSPSAIIISPGPGSPLFSKVSLDVIRDLHQYIPILGVCLGHQAIAAVFGNDIIYAPRPIHGKTSAIYHDSKGIFKGLPNPLTVTRYHSLVMSSSAISDNLEITAWTDSGVIMGCQHKQYPKVQGVQFHPESLWTSYGKQMLKNFINDI</sequence>
<dbReference type="Gene3D" id="3.40.50.880">
    <property type="match status" value="1"/>
</dbReference>
<gene>
    <name evidence="9" type="primary">trpG</name>
    <name evidence="9" type="ORF">C00024_9</name>
</gene>
<dbReference type="PANTHER" id="PTHR43418:SF4">
    <property type="entry name" value="MULTIFUNCTIONAL TRYPTOPHAN BIOSYNTHESIS PROTEIN"/>
    <property type="match status" value="1"/>
</dbReference>
<dbReference type="GO" id="GO:0004049">
    <property type="term" value="F:anthranilate synthase activity"/>
    <property type="evidence" value="ECO:0007669"/>
    <property type="project" value="UniProtKB-EC"/>
</dbReference>
<evidence type="ECO:0000256" key="5">
    <source>
        <dbReference type="ARBA" id="ARBA00022822"/>
    </source>
</evidence>
<dbReference type="InterPro" id="IPR006221">
    <property type="entry name" value="TrpG/PapA_dom"/>
</dbReference>
<geneLocation type="chloroplast" evidence="9"/>
<keyword evidence="6" id="KW-0315">Glutamine amidotransferase</keyword>
<name>A0A1G4P068_9FLOR</name>
<dbReference type="SUPFAM" id="SSF52317">
    <property type="entry name" value="Class I glutamine amidotransferase-like"/>
    <property type="match status" value="1"/>
</dbReference>
<reference evidence="9" key="2">
    <citation type="submission" date="2016-10" db="EMBL/GenBank/DDBJ databases">
        <authorList>
            <person name="de Groot N.N."/>
        </authorList>
    </citation>
    <scope>NUCLEOTIDE SEQUENCE</scope>
    <source>
        <strain evidence="9">C.0024</strain>
    </source>
</reference>
<dbReference type="AlphaFoldDB" id="A0A1G4P068"/>
<accession>A0A1G4P068</accession>
<dbReference type="InterPro" id="IPR029062">
    <property type="entry name" value="Class_I_gatase-like"/>
</dbReference>
<comment type="subunit">
    <text evidence="2">Tetramer of two components I and two components II.</text>
</comment>
<evidence type="ECO:0000256" key="2">
    <source>
        <dbReference type="ARBA" id="ARBA00011743"/>
    </source>
</evidence>
<proteinExistence type="predicted"/>
<protein>
    <recommendedName>
        <fullName evidence="4">Anthranilate synthase component 2</fullName>
        <ecNumber evidence="3">4.1.3.27</ecNumber>
    </recommendedName>
    <alternativeName>
        <fullName evidence="7">Anthranilate synthase, glutamine amidotransferase component</fullName>
    </alternativeName>
</protein>
<evidence type="ECO:0000256" key="7">
    <source>
        <dbReference type="ARBA" id="ARBA00082672"/>
    </source>
</evidence>
<dbReference type="PRINTS" id="PR00097">
    <property type="entry name" value="ANTSNTHASEII"/>
</dbReference>
<dbReference type="EMBL" id="LT622878">
    <property type="protein sequence ID" value="SCW24313.1"/>
    <property type="molecule type" value="Genomic_DNA"/>
</dbReference>
<keyword evidence="9" id="KW-0934">Plastid</keyword>
<dbReference type="GeneID" id="30000411"/>
<dbReference type="PROSITE" id="PS51273">
    <property type="entry name" value="GATASE_TYPE_1"/>
    <property type="match status" value="1"/>
</dbReference>
<dbReference type="InterPro" id="IPR050472">
    <property type="entry name" value="Anth_synth/Amidotransfase"/>
</dbReference>
<dbReference type="GO" id="GO:0005829">
    <property type="term" value="C:cytosol"/>
    <property type="evidence" value="ECO:0007669"/>
    <property type="project" value="TreeGrafter"/>
</dbReference>
<evidence type="ECO:0000256" key="4">
    <source>
        <dbReference type="ARBA" id="ARBA00020654"/>
    </source>
</evidence>
<dbReference type="Pfam" id="PF00117">
    <property type="entry name" value="GATase"/>
    <property type="match status" value="1"/>
</dbReference>
<organism evidence="9">
    <name type="scientific">Trichogloeopsis pedicellata</name>
    <dbReference type="NCBI Taxonomy" id="1495610"/>
    <lineage>
        <taxon>Eukaryota</taxon>
        <taxon>Rhodophyta</taxon>
        <taxon>Florideophyceae</taxon>
        <taxon>Nemaliophycidae</taxon>
        <taxon>Nemaliales</taxon>
        <taxon>Liagoraceae</taxon>
        <taxon>Trichogloeopsis</taxon>
    </lineage>
</organism>
<dbReference type="NCBIfam" id="TIGR00566">
    <property type="entry name" value="trpG_papA"/>
    <property type="match status" value="1"/>
</dbReference>
<keyword evidence="5" id="KW-0057">Aromatic amino acid biosynthesis</keyword>
<keyword evidence="5" id="KW-0822">Tryptophan biosynthesis</keyword>
<dbReference type="CDD" id="cd01743">
    <property type="entry name" value="GATase1_Anthranilate_Synthase"/>
    <property type="match status" value="1"/>
</dbReference>
<dbReference type="InterPro" id="IPR017926">
    <property type="entry name" value="GATASE"/>
</dbReference>
<dbReference type="EC" id="4.1.3.27" evidence="3"/>
<reference evidence="9" key="1">
    <citation type="submission" date="2016-10" db="EMBL/GenBank/DDBJ databases">
        <title>Chloroplast genomes as a tool to resolve red algal phylogenies: a case study in the Nemaliales.</title>
        <authorList>
            <person name="Costa J.F."/>
            <person name="Lin S.M."/>
            <person name="Macaya E.C."/>
            <person name="Fernandez-Garcia C."/>
            <person name="Verbruggen H."/>
        </authorList>
    </citation>
    <scope>NUCLEOTIDE SEQUENCE</scope>
    <source>
        <strain evidence="9">C.0024</strain>
    </source>
</reference>
<evidence type="ECO:0000313" key="9">
    <source>
        <dbReference type="EMBL" id="SCW24313.1"/>
    </source>
</evidence>